<evidence type="ECO:0000313" key="2">
    <source>
        <dbReference type="Proteomes" id="UP000188268"/>
    </source>
</evidence>
<dbReference type="OrthoDB" id="10479285at2759"/>
<name>A0A1R3JJJ2_COCAP</name>
<evidence type="ECO:0000313" key="1">
    <source>
        <dbReference type="EMBL" id="OMO95026.1"/>
    </source>
</evidence>
<dbReference type="AlphaFoldDB" id="A0A1R3JJJ2"/>
<gene>
    <name evidence="1" type="ORF">CCACVL1_05635</name>
</gene>
<protein>
    <submittedName>
        <fullName evidence="1">Uncharacterized protein</fullName>
    </submittedName>
</protein>
<dbReference type="EMBL" id="AWWV01007729">
    <property type="protein sequence ID" value="OMO95026.1"/>
    <property type="molecule type" value="Genomic_DNA"/>
</dbReference>
<accession>A0A1R3JJJ2</accession>
<dbReference type="Gramene" id="OMO95026">
    <property type="protein sequence ID" value="OMO95026"/>
    <property type="gene ID" value="CCACVL1_05635"/>
</dbReference>
<dbReference type="Proteomes" id="UP000188268">
    <property type="component" value="Unassembled WGS sequence"/>
</dbReference>
<sequence length="52" mass="5661">MAIVKMTMRVPSRGAAVPKPISSRLFSKSPMEATIESIPAMLSSPIPPIHYH</sequence>
<comment type="caution">
    <text evidence="1">The sequence shown here is derived from an EMBL/GenBank/DDBJ whole genome shotgun (WGS) entry which is preliminary data.</text>
</comment>
<reference evidence="1 2" key="1">
    <citation type="submission" date="2013-09" db="EMBL/GenBank/DDBJ databases">
        <title>Corchorus capsularis genome sequencing.</title>
        <authorList>
            <person name="Alam M."/>
            <person name="Haque M.S."/>
            <person name="Islam M.S."/>
            <person name="Emdad E.M."/>
            <person name="Islam M.M."/>
            <person name="Ahmed B."/>
            <person name="Halim A."/>
            <person name="Hossen Q.M.M."/>
            <person name="Hossain M.Z."/>
            <person name="Ahmed R."/>
            <person name="Khan M.M."/>
            <person name="Islam R."/>
            <person name="Rashid M.M."/>
            <person name="Khan S.A."/>
            <person name="Rahman M.S."/>
            <person name="Alam M."/>
        </authorList>
    </citation>
    <scope>NUCLEOTIDE SEQUENCE [LARGE SCALE GENOMIC DNA]</scope>
    <source>
        <strain evidence="2">cv. CVL-1</strain>
        <tissue evidence="1">Whole seedling</tissue>
    </source>
</reference>
<organism evidence="1 2">
    <name type="scientific">Corchorus capsularis</name>
    <name type="common">Jute</name>
    <dbReference type="NCBI Taxonomy" id="210143"/>
    <lineage>
        <taxon>Eukaryota</taxon>
        <taxon>Viridiplantae</taxon>
        <taxon>Streptophyta</taxon>
        <taxon>Embryophyta</taxon>
        <taxon>Tracheophyta</taxon>
        <taxon>Spermatophyta</taxon>
        <taxon>Magnoliopsida</taxon>
        <taxon>eudicotyledons</taxon>
        <taxon>Gunneridae</taxon>
        <taxon>Pentapetalae</taxon>
        <taxon>rosids</taxon>
        <taxon>malvids</taxon>
        <taxon>Malvales</taxon>
        <taxon>Malvaceae</taxon>
        <taxon>Grewioideae</taxon>
        <taxon>Apeibeae</taxon>
        <taxon>Corchorus</taxon>
    </lineage>
</organism>
<keyword evidence="2" id="KW-1185">Reference proteome</keyword>
<proteinExistence type="predicted"/>